<dbReference type="Pfam" id="PF00085">
    <property type="entry name" value="Thioredoxin"/>
    <property type="match status" value="1"/>
</dbReference>
<name>D8UIW2_VOLCA</name>
<evidence type="ECO:0000256" key="10">
    <source>
        <dbReference type="ARBA" id="ARBA00024039"/>
    </source>
</evidence>
<dbReference type="eggNOG" id="KOG0907">
    <property type="taxonomic scope" value="Eukaryota"/>
</dbReference>
<dbReference type="InterPro" id="IPR036249">
    <property type="entry name" value="Thioredoxin-like_sf"/>
</dbReference>
<keyword evidence="2" id="KW-0813">Transport</keyword>
<dbReference type="RefSeq" id="XP_002958608.1">
    <property type="nucleotide sequence ID" value="XM_002958562.1"/>
</dbReference>
<dbReference type="SUPFAM" id="SSF52833">
    <property type="entry name" value="Thioredoxin-like"/>
    <property type="match status" value="1"/>
</dbReference>
<evidence type="ECO:0000256" key="3">
    <source>
        <dbReference type="ARBA" id="ARBA00022528"/>
    </source>
</evidence>
<dbReference type="PANTHER" id="PTHR47834">
    <property type="entry name" value="THIOREDOXIN-LIKE PROTEIN CITRX, CHLOROPLASTIC"/>
    <property type="match status" value="1"/>
</dbReference>
<reference evidence="12 13" key="1">
    <citation type="journal article" date="2010" name="Science">
        <title>Genomic analysis of organismal complexity in the multicellular green alga Volvox carteri.</title>
        <authorList>
            <person name="Prochnik S.E."/>
            <person name="Umen J."/>
            <person name="Nedelcu A.M."/>
            <person name="Hallmann A."/>
            <person name="Miller S.M."/>
            <person name="Nishii I."/>
            <person name="Ferris P."/>
            <person name="Kuo A."/>
            <person name="Mitros T."/>
            <person name="Fritz-Laylin L.K."/>
            <person name="Hellsten U."/>
            <person name="Chapman J."/>
            <person name="Simakov O."/>
            <person name="Rensing S.A."/>
            <person name="Terry A."/>
            <person name="Pangilinan J."/>
            <person name="Kapitonov V."/>
            <person name="Jurka J."/>
            <person name="Salamov A."/>
            <person name="Shapiro H."/>
            <person name="Schmutz J."/>
            <person name="Grimwood J."/>
            <person name="Lindquist E."/>
            <person name="Lucas S."/>
            <person name="Grigoriev I.V."/>
            <person name="Schmitt R."/>
            <person name="Kirk D."/>
            <person name="Rokhsar D.S."/>
        </authorList>
    </citation>
    <scope>NUCLEOTIDE SEQUENCE [LARGE SCALE GENOMIC DNA]</scope>
    <source>
        <strain evidence="13">f. Nagariensis / Eve</strain>
    </source>
</reference>
<evidence type="ECO:0000256" key="6">
    <source>
        <dbReference type="ARBA" id="ARBA00022982"/>
    </source>
</evidence>
<keyword evidence="5" id="KW-0809">Transit peptide</keyword>
<dbReference type="InterPro" id="IPR017937">
    <property type="entry name" value="Thioredoxin_CS"/>
</dbReference>
<feature type="domain" description="Thioredoxin" evidence="11">
    <location>
        <begin position="88"/>
        <end position="226"/>
    </location>
</feature>
<evidence type="ECO:0000256" key="7">
    <source>
        <dbReference type="ARBA" id="ARBA00023002"/>
    </source>
</evidence>
<keyword evidence="4" id="KW-0934">Plastid</keyword>
<dbReference type="InParanoid" id="D8UIW2"/>
<dbReference type="STRING" id="3068.D8UIW2"/>
<dbReference type="GO" id="GO:0015035">
    <property type="term" value="F:protein-disulfide reductase activity"/>
    <property type="evidence" value="ECO:0007669"/>
    <property type="project" value="InterPro"/>
</dbReference>
<dbReference type="OrthoDB" id="10263751at2759"/>
<keyword evidence="3" id="KW-0150">Chloroplast</keyword>
<evidence type="ECO:0000256" key="5">
    <source>
        <dbReference type="ARBA" id="ARBA00022946"/>
    </source>
</evidence>
<dbReference type="InterPro" id="IPR044182">
    <property type="entry name" value="CITRX"/>
</dbReference>
<dbReference type="GO" id="GO:0045454">
    <property type="term" value="P:cell redox homeostasis"/>
    <property type="evidence" value="ECO:0007669"/>
    <property type="project" value="InterPro"/>
</dbReference>
<dbReference type="Proteomes" id="UP000001058">
    <property type="component" value="Unassembled WGS sequence"/>
</dbReference>
<dbReference type="Gene3D" id="3.40.30.10">
    <property type="entry name" value="Glutaredoxin"/>
    <property type="match status" value="1"/>
</dbReference>
<dbReference type="PANTHER" id="PTHR47834:SF2">
    <property type="entry name" value="THIOREDOXIN-LIKE PROTEIN CITRX, CHLOROPLASTIC"/>
    <property type="match status" value="1"/>
</dbReference>
<dbReference type="PROSITE" id="PS00194">
    <property type="entry name" value="THIOREDOXIN_1"/>
    <property type="match status" value="1"/>
</dbReference>
<keyword evidence="13" id="KW-1185">Reference proteome</keyword>
<dbReference type="CDD" id="cd02947">
    <property type="entry name" value="TRX_family"/>
    <property type="match status" value="1"/>
</dbReference>
<evidence type="ECO:0000256" key="1">
    <source>
        <dbReference type="ARBA" id="ARBA00004229"/>
    </source>
</evidence>
<evidence type="ECO:0000256" key="4">
    <source>
        <dbReference type="ARBA" id="ARBA00022640"/>
    </source>
</evidence>
<sequence>MAAVIAKRINISCRGARPRMCCVVPKATSVLPPKQALKATAPLDGALHPRTASYVNFSATAVDFYKVLARLEAASYFARESQSVLGASVPGPNAPQRKPWTGIFDGLFGGSRISKQTQTEVLGTLSGSDDIMPLRHAVVMFTATWCGPCSVVYRELKLAVGRLQGRPPTAIIVIDVEEEKELASELGIKALPTLLYLSPDESRGPIFTLGPVSASFILDAMDRAVDCGGRNIKAKWLKL</sequence>
<dbReference type="PROSITE" id="PS51352">
    <property type="entry name" value="THIOREDOXIN_2"/>
    <property type="match status" value="1"/>
</dbReference>
<dbReference type="EMBL" id="GL378419">
    <property type="protein sequence ID" value="EFJ40345.1"/>
    <property type="molecule type" value="Genomic_DNA"/>
</dbReference>
<comment type="subcellular location">
    <subcellularLocation>
        <location evidence="1">Plastid</location>
        <location evidence="1">Chloroplast</location>
    </subcellularLocation>
</comment>
<keyword evidence="9" id="KW-0676">Redox-active center</keyword>
<accession>D8UIW2</accession>
<dbReference type="KEGG" id="vcn:VOLCADRAFT_121727"/>
<gene>
    <name evidence="12" type="ORF">VOLCADRAFT_121727</name>
</gene>
<proteinExistence type="inferred from homology"/>
<dbReference type="GO" id="GO:0009507">
    <property type="term" value="C:chloroplast"/>
    <property type="evidence" value="ECO:0007669"/>
    <property type="project" value="UniProtKB-SubCell"/>
</dbReference>
<evidence type="ECO:0000259" key="11">
    <source>
        <dbReference type="PROSITE" id="PS51352"/>
    </source>
</evidence>
<evidence type="ECO:0000256" key="9">
    <source>
        <dbReference type="ARBA" id="ARBA00023284"/>
    </source>
</evidence>
<dbReference type="AlphaFoldDB" id="D8UIW2"/>
<evidence type="ECO:0000313" key="13">
    <source>
        <dbReference type="Proteomes" id="UP000001058"/>
    </source>
</evidence>
<evidence type="ECO:0000313" key="12">
    <source>
        <dbReference type="EMBL" id="EFJ40345.1"/>
    </source>
</evidence>
<comment type="similarity">
    <text evidence="10">Belongs to the thioredoxin family. Plant CITRX-type subfamily.</text>
</comment>
<keyword evidence="8" id="KW-1015">Disulfide bond</keyword>
<dbReference type="InterPro" id="IPR013766">
    <property type="entry name" value="Thioredoxin_domain"/>
</dbReference>
<evidence type="ECO:0000256" key="8">
    <source>
        <dbReference type="ARBA" id="ARBA00023157"/>
    </source>
</evidence>
<keyword evidence="6" id="KW-0249">Electron transport</keyword>
<organism evidence="13">
    <name type="scientific">Volvox carteri f. nagariensis</name>
    <dbReference type="NCBI Taxonomy" id="3068"/>
    <lineage>
        <taxon>Eukaryota</taxon>
        <taxon>Viridiplantae</taxon>
        <taxon>Chlorophyta</taxon>
        <taxon>core chlorophytes</taxon>
        <taxon>Chlorophyceae</taxon>
        <taxon>CS clade</taxon>
        <taxon>Chlamydomonadales</taxon>
        <taxon>Volvocaceae</taxon>
        <taxon>Volvox</taxon>
    </lineage>
</organism>
<protein>
    <recommendedName>
        <fullName evidence="11">Thioredoxin domain-containing protein</fullName>
    </recommendedName>
</protein>
<keyword evidence="7" id="KW-0560">Oxidoreductase</keyword>
<evidence type="ECO:0000256" key="2">
    <source>
        <dbReference type="ARBA" id="ARBA00022448"/>
    </source>
</evidence>
<dbReference type="GeneID" id="9628047"/>